<protein>
    <submittedName>
        <fullName evidence="2">Uncharacterized protein</fullName>
    </submittedName>
</protein>
<organism evidence="2 3">
    <name type="scientific">Collybiopsis luxurians FD-317 M1</name>
    <dbReference type="NCBI Taxonomy" id="944289"/>
    <lineage>
        <taxon>Eukaryota</taxon>
        <taxon>Fungi</taxon>
        <taxon>Dikarya</taxon>
        <taxon>Basidiomycota</taxon>
        <taxon>Agaricomycotina</taxon>
        <taxon>Agaricomycetes</taxon>
        <taxon>Agaricomycetidae</taxon>
        <taxon>Agaricales</taxon>
        <taxon>Marasmiineae</taxon>
        <taxon>Omphalotaceae</taxon>
        <taxon>Collybiopsis</taxon>
        <taxon>Collybiopsis luxurians</taxon>
    </lineage>
</organism>
<proteinExistence type="predicted"/>
<evidence type="ECO:0000313" key="2">
    <source>
        <dbReference type="EMBL" id="KIK53615.1"/>
    </source>
</evidence>
<feature type="compositionally biased region" description="Basic and acidic residues" evidence="1">
    <location>
        <begin position="1"/>
        <end position="13"/>
    </location>
</feature>
<keyword evidence="3" id="KW-1185">Reference proteome</keyword>
<dbReference type="EMBL" id="KN834826">
    <property type="protein sequence ID" value="KIK53615.1"/>
    <property type="molecule type" value="Genomic_DNA"/>
</dbReference>
<evidence type="ECO:0000256" key="1">
    <source>
        <dbReference type="SAM" id="MobiDB-lite"/>
    </source>
</evidence>
<dbReference type="Proteomes" id="UP000053593">
    <property type="component" value="Unassembled WGS sequence"/>
</dbReference>
<sequence length="170" mass="19490">MDNDEHADIRIEEGQQIDESIMDSAEDSMDKNAKIAEEETRDSEVPAHSVIHQYLLDFPNGLQKQIDQYGMPNCYKDGQFFVYPPHPVFALHTAIHTSFSPDPLCLRPIFIWLPEYLPGHPDHYKCTCGGNLSMNGYNDNPIAQRVHTSTGTNYFIFTNRYICDSCRMNN</sequence>
<feature type="compositionally biased region" description="Basic and acidic residues" evidence="1">
    <location>
        <begin position="28"/>
        <end position="43"/>
    </location>
</feature>
<dbReference type="OrthoDB" id="3049884at2759"/>
<gene>
    <name evidence="2" type="ORF">GYMLUDRAFT_63605</name>
</gene>
<reference evidence="2 3" key="1">
    <citation type="submission" date="2014-04" db="EMBL/GenBank/DDBJ databases">
        <title>Evolutionary Origins and Diversification of the Mycorrhizal Mutualists.</title>
        <authorList>
            <consortium name="DOE Joint Genome Institute"/>
            <consortium name="Mycorrhizal Genomics Consortium"/>
            <person name="Kohler A."/>
            <person name="Kuo A."/>
            <person name="Nagy L.G."/>
            <person name="Floudas D."/>
            <person name="Copeland A."/>
            <person name="Barry K.W."/>
            <person name="Cichocki N."/>
            <person name="Veneault-Fourrey C."/>
            <person name="LaButti K."/>
            <person name="Lindquist E.A."/>
            <person name="Lipzen A."/>
            <person name="Lundell T."/>
            <person name="Morin E."/>
            <person name="Murat C."/>
            <person name="Riley R."/>
            <person name="Ohm R."/>
            <person name="Sun H."/>
            <person name="Tunlid A."/>
            <person name="Henrissat B."/>
            <person name="Grigoriev I.V."/>
            <person name="Hibbett D.S."/>
            <person name="Martin F."/>
        </authorList>
    </citation>
    <scope>NUCLEOTIDE SEQUENCE [LARGE SCALE GENOMIC DNA]</scope>
    <source>
        <strain evidence="2 3">FD-317 M1</strain>
    </source>
</reference>
<feature type="region of interest" description="Disordered" evidence="1">
    <location>
        <begin position="1"/>
        <end position="43"/>
    </location>
</feature>
<dbReference type="HOGENOM" id="CLU_1570823_0_0_1"/>
<evidence type="ECO:0000313" key="3">
    <source>
        <dbReference type="Proteomes" id="UP000053593"/>
    </source>
</evidence>
<dbReference type="AlphaFoldDB" id="A0A0D0AT59"/>
<accession>A0A0D0AT59</accession>
<name>A0A0D0AT59_9AGAR</name>